<protein>
    <recommendedName>
        <fullName evidence="4">DUF4124 domain-containing protein</fullName>
    </recommendedName>
</protein>
<feature type="compositionally biased region" description="Basic and acidic residues" evidence="1">
    <location>
        <begin position="86"/>
        <end position="99"/>
    </location>
</feature>
<gene>
    <name evidence="2" type="ORF">J2W49_001199</name>
</gene>
<reference evidence="2 3" key="1">
    <citation type="submission" date="2023-07" db="EMBL/GenBank/DDBJ databases">
        <title>Sorghum-associated microbial communities from plants grown in Nebraska, USA.</title>
        <authorList>
            <person name="Schachtman D."/>
        </authorList>
    </citation>
    <scope>NUCLEOTIDE SEQUENCE [LARGE SCALE GENOMIC DNA]</scope>
    <source>
        <strain evidence="2 3">4249</strain>
    </source>
</reference>
<comment type="caution">
    <text evidence="2">The sequence shown here is derived from an EMBL/GenBank/DDBJ whole genome shotgun (WGS) entry which is preliminary data.</text>
</comment>
<keyword evidence="3" id="KW-1185">Reference proteome</keyword>
<sequence length="180" mass="19503">MHLNSTPTSTIRWMAVFMAGLGLTQVQAQDRVYRCPGTPVEYINNAEQARSRGCALMQGGNITVIEGIKPQAANPAAARRSPAAAERVDSAAQRARDSDARAILETELRRAEERLAEARKAYAGGEPEKQGIEGRNHQRYLDRVAELKEAVGRAESDVAGIRRELGRLPAANGSTPPSNQ</sequence>
<evidence type="ECO:0000313" key="2">
    <source>
        <dbReference type="EMBL" id="MDR7149250.1"/>
    </source>
</evidence>
<evidence type="ECO:0000313" key="3">
    <source>
        <dbReference type="Proteomes" id="UP001265700"/>
    </source>
</evidence>
<proteinExistence type="predicted"/>
<organism evidence="2 3">
    <name type="scientific">Hydrogenophaga palleronii</name>
    <dbReference type="NCBI Taxonomy" id="65655"/>
    <lineage>
        <taxon>Bacteria</taxon>
        <taxon>Pseudomonadati</taxon>
        <taxon>Pseudomonadota</taxon>
        <taxon>Betaproteobacteria</taxon>
        <taxon>Burkholderiales</taxon>
        <taxon>Comamonadaceae</taxon>
        <taxon>Hydrogenophaga</taxon>
    </lineage>
</organism>
<name>A0ABU1WIZ8_9BURK</name>
<dbReference type="Proteomes" id="UP001265700">
    <property type="component" value="Unassembled WGS sequence"/>
</dbReference>
<evidence type="ECO:0008006" key="4">
    <source>
        <dbReference type="Google" id="ProtNLM"/>
    </source>
</evidence>
<dbReference type="EMBL" id="JAVDWU010000002">
    <property type="protein sequence ID" value="MDR7149250.1"/>
    <property type="molecule type" value="Genomic_DNA"/>
</dbReference>
<accession>A0ABU1WIZ8</accession>
<feature type="region of interest" description="Disordered" evidence="1">
    <location>
        <begin position="73"/>
        <end position="99"/>
    </location>
</feature>
<evidence type="ECO:0000256" key="1">
    <source>
        <dbReference type="SAM" id="MobiDB-lite"/>
    </source>
</evidence>
<feature type="compositionally biased region" description="Low complexity" evidence="1">
    <location>
        <begin position="73"/>
        <end position="85"/>
    </location>
</feature>